<keyword evidence="2" id="KW-1185">Reference proteome</keyword>
<reference evidence="1 2" key="1">
    <citation type="journal article" date="2013" name="Nat. Commun.">
        <title>The evolution and pathogenic mechanisms of the rice sheath blight pathogen.</title>
        <authorList>
            <person name="Zheng A."/>
            <person name="Lin R."/>
            <person name="Xu L."/>
            <person name="Qin P."/>
            <person name="Tang C."/>
            <person name="Ai P."/>
            <person name="Zhang D."/>
            <person name="Liu Y."/>
            <person name="Sun Z."/>
            <person name="Feng H."/>
            <person name="Wang Y."/>
            <person name="Chen Y."/>
            <person name="Liang X."/>
            <person name="Fu R."/>
            <person name="Li Q."/>
            <person name="Zhang J."/>
            <person name="Yu X."/>
            <person name="Xie Z."/>
            <person name="Ding L."/>
            <person name="Guan P."/>
            <person name="Tang J."/>
            <person name="Liang Y."/>
            <person name="Wang S."/>
            <person name="Deng Q."/>
            <person name="Li S."/>
            <person name="Zhu J."/>
            <person name="Wang L."/>
            <person name="Liu H."/>
            <person name="Li P."/>
        </authorList>
    </citation>
    <scope>NUCLEOTIDE SEQUENCE [LARGE SCALE GENOMIC DNA]</scope>
    <source>
        <strain evidence="2">AG-1 IA</strain>
    </source>
</reference>
<sequence>MYVALMHMYSCVKIKDTTGTVTYRIDTHVPKVPLFVPSHGAGTPFVSSLYAAESGSQPKYGQVGPVSW</sequence>
<name>L8WIQ6_THACA</name>
<evidence type="ECO:0000313" key="2">
    <source>
        <dbReference type="Proteomes" id="UP000011668"/>
    </source>
</evidence>
<proteinExistence type="predicted"/>
<dbReference type="Proteomes" id="UP000011668">
    <property type="component" value="Unassembled WGS sequence"/>
</dbReference>
<dbReference type="AlphaFoldDB" id="L8WIQ6"/>
<dbReference type="EMBL" id="AFRT01002258">
    <property type="protein sequence ID" value="ELU38106.1"/>
    <property type="molecule type" value="Genomic_DNA"/>
</dbReference>
<gene>
    <name evidence="1" type="ORF">AG1IA_07861</name>
</gene>
<accession>L8WIQ6</accession>
<dbReference type="HOGENOM" id="CLU_2795702_0_0_1"/>
<evidence type="ECO:0000313" key="1">
    <source>
        <dbReference type="EMBL" id="ELU38106.1"/>
    </source>
</evidence>
<organism evidence="1 2">
    <name type="scientific">Thanatephorus cucumeris (strain AG1-IA)</name>
    <name type="common">Rice sheath blight fungus</name>
    <name type="synonym">Rhizoctonia solani</name>
    <dbReference type="NCBI Taxonomy" id="983506"/>
    <lineage>
        <taxon>Eukaryota</taxon>
        <taxon>Fungi</taxon>
        <taxon>Dikarya</taxon>
        <taxon>Basidiomycota</taxon>
        <taxon>Agaricomycotina</taxon>
        <taxon>Agaricomycetes</taxon>
        <taxon>Cantharellales</taxon>
        <taxon>Ceratobasidiaceae</taxon>
        <taxon>Rhizoctonia</taxon>
        <taxon>Rhizoctonia solani AG-1</taxon>
    </lineage>
</organism>
<protein>
    <submittedName>
        <fullName evidence="1">Uncharacterized protein</fullName>
    </submittedName>
</protein>
<comment type="caution">
    <text evidence="1">The sequence shown here is derived from an EMBL/GenBank/DDBJ whole genome shotgun (WGS) entry which is preliminary data.</text>
</comment>